<proteinExistence type="predicted"/>
<reference evidence="1 2" key="2">
    <citation type="journal article" date="2012" name="Stand. Genomic Sci.">
        <title>Complete genome sequence of the termite hindgut bacterium Spirochaeta coccoides type strain (SPN1(T)), reclassification in the genus Sphaerochaeta as Sphaerochaeta coccoides comb. nov. and emendations of the family Spirochaetaceae and the genus Sphaerochaeta.</title>
        <authorList>
            <person name="Abt B."/>
            <person name="Han C."/>
            <person name="Scheuner C."/>
            <person name="Lu M."/>
            <person name="Lapidus A."/>
            <person name="Nolan M."/>
            <person name="Lucas S."/>
            <person name="Hammon N."/>
            <person name="Deshpande S."/>
            <person name="Cheng J.F."/>
            <person name="Tapia R."/>
            <person name="Goodwin L.A."/>
            <person name="Pitluck S."/>
            <person name="Liolios K."/>
            <person name="Pagani I."/>
            <person name="Ivanova N."/>
            <person name="Mavromatis K."/>
            <person name="Mikhailova N."/>
            <person name="Huntemann M."/>
            <person name="Pati A."/>
            <person name="Chen A."/>
            <person name="Palaniappan K."/>
            <person name="Land M."/>
            <person name="Hauser L."/>
            <person name="Brambilla E.M."/>
            <person name="Rohde M."/>
            <person name="Spring S."/>
            <person name="Gronow S."/>
            <person name="Goker M."/>
            <person name="Woyke T."/>
            <person name="Bristow J."/>
            <person name="Eisen J.A."/>
            <person name="Markowitz V."/>
            <person name="Hugenholtz P."/>
            <person name="Kyrpides N.C."/>
            <person name="Klenk H.P."/>
            <person name="Detter J.C."/>
        </authorList>
    </citation>
    <scope>NUCLEOTIDE SEQUENCE [LARGE SCALE GENOMIC DNA]</scope>
    <source>
        <strain evidence="2">ATCC BAA-1237 / DSM 17374 / SPN1</strain>
    </source>
</reference>
<protein>
    <submittedName>
        <fullName evidence="1">Uncharacterized protein</fullName>
    </submittedName>
</protein>
<dbReference type="EMBL" id="CP002659">
    <property type="protein sequence ID" value="AEC02025.1"/>
    <property type="molecule type" value="Genomic_DNA"/>
</dbReference>
<organism evidence="1 2">
    <name type="scientific">Parasphaerochaeta coccoides (strain ATCC BAA-1237 / DSM 17374 / SPN1)</name>
    <name type="common">Sphaerochaeta coccoides</name>
    <dbReference type="NCBI Taxonomy" id="760011"/>
    <lineage>
        <taxon>Bacteria</taxon>
        <taxon>Pseudomonadati</taxon>
        <taxon>Spirochaetota</taxon>
        <taxon>Spirochaetia</taxon>
        <taxon>Spirochaetales</taxon>
        <taxon>Sphaerochaetaceae</taxon>
        <taxon>Parasphaerochaeta</taxon>
    </lineage>
</organism>
<dbReference type="Proteomes" id="UP000007939">
    <property type="component" value="Chromosome"/>
</dbReference>
<accession>F4GHC6</accession>
<gene>
    <name evidence="1" type="ordered locus">Spico_0800</name>
</gene>
<evidence type="ECO:0000313" key="1">
    <source>
        <dbReference type="EMBL" id="AEC02025.1"/>
    </source>
</evidence>
<reference evidence="2" key="1">
    <citation type="submission" date="2011-04" db="EMBL/GenBank/DDBJ databases">
        <title>The complete genome of Spirochaeta coccoides DSM 17374.</title>
        <authorList>
            <person name="Lucas S."/>
            <person name="Copeland A."/>
            <person name="Lapidus A."/>
            <person name="Bruce D."/>
            <person name="Goodwin L."/>
            <person name="Pitluck S."/>
            <person name="Peters L."/>
            <person name="Kyrpides N."/>
            <person name="Mavromatis K."/>
            <person name="Pagani I."/>
            <person name="Ivanova N."/>
            <person name="Ovchinnikova G."/>
            <person name="Lu M."/>
            <person name="Detter J.C."/>
            <person name="Tapia R."/>
            <person name="Han C."/>
            <person name="Land M."/>
            <person name="Hauser L."/>
            <person name="Markowitz V."/>
            <person name="Cheng J.-F."/>
            <person name="Hugenholtz P."/>
            <person name="Woyke T."/>
            <person name="Wu D."/>
            <person name="Spring S."/>
            <person name="Schroeder M."/>
            <person name="Brambilla E."/>
            <person name="Klenk H.-P."/>
            <person name="Eisen J.A."/>
        </authorList>
    </citation>
    <scope>NUCLEOTIDE SEQUENCE [LARGE SCALE GENOMIC DNA]</scope>
    <source>
        <strain evidence="2">ATCC BAA-1237 / DSM 17374 / SPN1</strain>
    </source>
</reference>
<dbReference type="KEGG" id="scc:Spico_0800"/>
<dbReference type="RefSeq" id="WP_013739421.1">
    <property type="nucleotide sequence ID" value="NC_015436.1"/>
</dbReference>
<name>F4GHC6_PARC1</name>
<keyword evidence="2" id="KW-1185">Reference proteome</keyword>
<dbReference type="HOGENOM" id="CLU_3296657_0_0_12"/>
<dbReference type="AlphaFoldDB" id="F4GHC6"/>
<sequence>MAKQSDVKVNVTVETKQASDALKNISSQIDQIVKKQNNLV</sequence>
<evidence type="ECO:0000313" key="2">
    <source>
        <dbReference type="Proteomes" id="UP000007939"/>
    </source>
</evidence>